<dbReference type="Pfam" id="PF00079">
    <property type="entry name" value="Serpin"/>
    <property type="match status" value="1"/>
</dbReference>
<keyword evidence="9" id="KW-1133">Transmembrane helix</keyword>
<evidence type="ECO:0000313" key="11">
    <source>
        <dbReference type="EMBL" id="BAX07323.1"/>
    </source>
</evidence>
<keyword evidence="5" id="KW-0732">Signal</keyword>
<dbReference type="EMBL" id="FX985310">
    <property type="protein sequence ID" value="BAX07323.1"/>
    <property type="molecule type" value="mRNA"/>
</dbReference>
<evidence type="ECO:0000256" key="5">
    <source>
        <dbReference type="ARBA" id="ARBA00022729"/>
    </source>
</evidence>
<keyword evidence="9" id="KW-0812">Transmembrane</keyword>
<gene>
    <name evidence="11" type="primary">SP31</name>
    <name evidence="12" type="synonym">SPI1A</name>
</gene>
<keyword evidence="3" id="KW-0964">Secreted</keyword>
<evidence type="ECO:0000256" key="3">
    <source>
        <dbReference type="ARBA" id="ARBA00022525"/>
    </source>
</evidence>
<organism evidence="11">
    <name type="scientific">Reticulitermes speratus</name>
    <dbReference type="NCBI Taxonomy" id="60591"/>
    <lineage>
        <taxon>Eukaryota</taxon>
        <taxon>Metazoa</taxon>
        <taxon>Ecdysozoa</taxon>
        <taxon>Arthropoda</taxon>
        <taxon>Hexapoda</taxon>
        <taxon>Insecta</taxon>
        <taxon>Pterygota</taxon>
        <taxon>Neoptera</taxon>
        <taxon>Polyneoptera</taxon>
        <taxon>Dictyoptera</taxon>
        <taxon>Blattodea</taxon>
        <taxon>Blattoidea</taxon>
        <taxon>Termitoidae</taxon>
        <taxon>Rhinotermitidae</taxon>
        <taxon>Reticulitermes</taxon>
        <taxon>Frontotermes</taxon>
    </lineage>
</organism>
<protein>
    <submittedName>
        <fullName evidence="11">Serine protease 31</fullName>
    </submittedName>
    <submittedName>
        <fullName evidence="12">Serine protease inhibitor 1 isoform A</fullName>
    </submittedName>
</protein>
<feature type="transmembrane region" description="Helical" evidence="9">
    <location>
        <begin position="12"/>
        <end position="33"/>
    </location>
</feature>
<keyword evidence="11" id="KW-0378">Hydrolase</keyword>
<dbReference type="Gene3D" id="3.30.497.10">
    <property type="entry name" value="Antithrombin, subunit I, domain 2"/>
    <property type="match status" value="1"/>
</dbReference>
<keyword evidence="7" id="KW-0325">Glycoprotein</keyword>
<dbReference type="GO" id="GO:0006508">
    <property type="term" value="P:proteolysis"/>
    <property type="evidence" value="ECO:0007669"/>
    <property type="project" value="UniProtKB-KW"/>
</dbReference>
<dbReference type="GO" id="GO:0004867">
    <property type="term" value="F:serine-type endopeptidase inhibitor activity"/>
    <property type="evidence" value="ECO:0007669"/>
    <property type="project" value="UniProtKB-KW"/>
</dbReference>
<dbReference type="EMBL" id="FX985361">
    <property type="protein sequence ID" value="BAX07374.1"/>
    <property type="molecule type" value="mRNA"/>
</dbReference>
<dbReference type="CDD" id="cd19601">
    <property type="entry name" value="serpin42Da-like"/>
    <property type="match status" value="1"/>
</dbReference>
<dbReference type="PANTHER" id="PTHR11461:SF211">
    <property type="entry name" value="GH10112P-RELATED"/>
    <property type="match status" value="1"/>
</dbReference>
<dbReference type="InterPro" id="IPR023795">
    <property type="entry name" value="Serpin_CS"/>
</dbReference>
<evidence type="ECO:0000256" key="2">
    <source>
        <dbReference type="ARBA" id="ARBA00009500"/>
    </source>
</evidence>
<dbReference type="PROSITE" id="PS00284">
    <property type="entry name" value="SERPIN"/>
    <property type="match status" value="1"/>
</dbReference>
<keyword evidence="6 12" id="KW-0722">Serine protease inhibitor</keyword>
<reference evidence="11" key="1">
    <citation type="journal article" date="2017" name="PLoS ONE">
        <title>Caste-, sex-, and age-dependent expression of immune-related genes in a Japanese subterranean termite, Reticulitermes speratus.</title>
        <authorList>
            <person name="Mitaka Y."/>
            <person name="Kobayashi K."/>
            <person name="Matsuura K."/>
        </authorList>
    </citation>
    <scope>NUCLEOTIDE SEQUENCE</scope>
    <source>
        <tissue evidence="11">Whole body</tissue>
    </source>
</reference>
<keyword evidence="9" id="KW-0472">Membrane</keyword>
<feature type="domain" description="Serpin" evidence="10">
    <location>
        <begin position="57"/>
        <end position="417"/>
    </location>
</feature>
<evidence type="ECO:0000259" key="10">
    <source>
        <dbReference type="SMART" id="SM00093"/>
    </source>
</evidence>
<keyword evidence="11" id="KW-0645">Protease</keyword>
<dbReference type="InterPro" id="IPR042178">
    <property type="entry name" value="Serpin_sf_1"/>
</dbReference>
<evidence type="ECO:0000256" key="1">
    <source>
        <dbReference type="ARBA" id="ARBA00004613"/>
    </source>
</evidence>
<dbReference type="InterPro" id="IPR042185">
    <property type="entry name" value="Serpin_sf_2"/>
</dbReference>
<dbReference type="FunFam" id="2.30.39.10:FF:000030">
    <property type="entry name" value="Serpin 2"/>
    <property type="match status" value="1"/>
</dbReference>
<dbReference type="GO" id="GO:0008233">
    <property type="term" value="F:peptidase activity"/>
    <property type="evidence" value="ECO:0007669"/>
    <property type="project" value="UniProtKB-KW"/>
</dbReference>
<dbReference type="InterPro" id="IPR023796">
    <property type="entry name" value="Serpin_dom"/>
</dbReference>
<dbReference type="InterPro" id="IPR000215">
    <property type="entry name" value="Serpin_fam"/>
</dbReference>
<proteinExistence type="evidence at transcript level"/>
<comment type="subcellular location">
    <subcellularLocation>
        <location evidence="1">Secreted</location>
    </subcellularLocation>
</comment>
<accession>A0A1V1FQD1</accession>
<keyword evidence="4 12" id="KW-0646">Protease inhibitor</keyword>
<evidence type="ECO:0000256" key="8">
    <source>
        <dbReference type="RuleBase" id="RU000411"/>
    </source>
</evidence>
<evidence type="ECO:0000256" key="9">
    <source>
        <dbReference type="SAM" id="Phobius"/>
    </source>
</evidence>
<dbReference type="Gene3D" id="2.30.39.10">
    <property type="entry name" value="Alpha-1-antitrypsin, domain 1"/>
    <property type="match status" value="1"/>
</dbReference>
<sequence>MAHHDRTRWRDGISSSIVVIVCILIFGLSLVTMDKNDVEEVPEALLKVVEGNVRFTTSLYKAVASKDGNVFISPISVEVVLALAYTGAAGNTAEQIASALHLPADREDVKAGFLSLLGLLKSTEDVTLEIANKIFSQSGYGILSEYRAIAEKSFLSGAEELDFADAETSRNIINSWVETKTKNKITDIIPSGVLDNMTRLVLVNAVYFKGLWEKQFSADSTAVSTFHLNSKESKEVPMMHKKDKFGYLQSEELDADILQMHYKGRSISMFIILPHDIDGISELENRLAGVDLSKILTRLPVREVEVSVPKFKLEETTNLNNILTELGMSDMFIPNEADFSGISGERDLHVSSVLQKAFVEVNEEGSEAAAATVGVMRLKRSLMSQETYKFIANHPFIFFIHERRTDLTLFIGRYMKPTAVVVHHSEL</sequence>
<dbReference type="SUPFAM" id="SSF56574">
    <property type="entry name" value="Serpins"/>
    <property type="match status" value="1"/>
</dbReference>
<evidence type="ECO:0000313" key="12">
    <source>
        <dbReference type="EMBL" id="BAX07374.1"/>
    </source>
</evidence>
<dbReference type="SMART" id="SM00093">
    <property type="entry name" value="SERPIN"/>
    <property type="match status" value="1"/>
</dbReference>
<dbReference type="InterPro" id="IPR036186">
    <property type="entry name" value="Serpin_sf"/>
</dbReference>
<dbReference type="PANTHER" id="PTHR11461">
    <property type="entry name" value="SERINE PROTEASE INHIBITOR, SERPIN"/>
    <property type="match status" value="1"/>
</dbReference>
<evidence type="ECO:0000256" key="6">
    <source>
        <dbReference type="ARBA" id="ARBA00022900"/>
    </source>
</evidence>
<dbReference type="AlphaFoldDB" id="A0A1V1FQD1"/>
<dbReference type="GO" id="GO:0005615">
    <property type="term" value="C:extracellular space"/>
    <property type="evidence" value="ECO:0007669"/>
    <property type="project" value="InterPro"/>
</dbReference>
<name>A0A1V1FQD1_9NEOP</name>
<evidence type="ECO:0000256" key="4">
    <source>
        <dbReference type="ARBA" id="ARBA00022690"/>
    </source>
</evidence>
<comment type="similarity">
    <text evidence="2 8">Belongs to the serpin family.</text>
</comment>
<evidence type="ECO:0000256" key="7">
    <source>
        <dbReference type="ARBA" id="ARBA00023180"/>
    </source>
</evidence>